<evidence type="ECO:0000313" key="4">
    <source>
        <dbReference type="Proteomes" id="UP000555411"/>
    </source>
</evidence>
<sequence length="223" mass="23845">MADTETRIALVTGASRGLGAALAEQLALRGWQVVAVARTVGGLEELDDRVKAAGLPGAGAMTLAPMDVTNEDAMRHLCLSIHQRWGKVDLWVHTAVHAAPLSPAGSIDMKDWDKSFATNARATGSLIPMVEPLLRFAPNGTALFFDDPRGGTKFFGSYGASKAAQMAVARSWQAETVKIGPRVRIETPAPMPTATRARFFPGEDRSVLTDPRVEAVRLLATLN</sequence>
<comment type="similarity">
    <text evidence="1">Belongs to the short-chain dehydrogenases/reductases (SDR) family.</text>
</comment>
<dbReference type="GO" id="GO:0016491">
    <property type="term" value="F:oxidoreductase activity"/>
    <property type="evidence" value="ECO:0007669"/>
    <property type="project" value="UniProtKB-KW"/>
</dbReference>
<dbReference type="AlphaFoldDB" id="A0A842I547"/>
<dbReference type="GO" id="GO:0016020">
    <property type="term" value="C:membrane"/>
    <property type="evidence" value="ECO:0007669"/>
    <property type="project" value="TreeGrafter"/>
</dbReference>
<protein>
    <submittedName>
        <fullName evidence="3">SDR family oxidoreductase</fullName>
    </submittedName>
</protein>
<dbReference type="InterPro" id="IPR036291">
    <property type="entry name" value="NAD(P)-bd_dom_sf"/>
</dbReference>
<dbReference type="EMBL" id="JACLQD010000002">
    <property type="protein sequence ID" value="MBC2835252.1"/>
    <property type="molecule type" value="Genomic_DNA"/>
</dbReference>
<evidence type="ECO:0000313" key="3">
    <source>
        <dbReference type="EMBL" id="MBC2835252.1"/>
    </source>
</evidence>
<proteinExistence type="inferred from homology"/>
<reference evidence="3 4" key="1">
    <citation type="journal article" date="2017" name="Int. J. Syst. Evol. Microbiol.">
        <title>Gemmobacter straminiformis sp. nov., isolated from an artificial fountain.</title>
        <authorList>
            <person name="Kang J.Y."/>
            <person name="Kim M.J."/>
            <person name="Chun J."/>
            <person name="Son K.P."/>
            <person name="Jahng K.Y."/>
        </authorList>
    </citation>
    <scope>NUCLEOTIDE SEQUENCE [LARGE SCALE GENOMIC DNA]</scope>
    <source>
        <strain evidence="3 4">CAM-8</strain>
    </source>
</reference>
<dbReference type="SUPFAM" id="SSF51735">
    <property type="entry name" value="NAD(P)-binding Rossmann-fold domains"/>
    <property type="match status" value="1"/>
</dbReference>
<evidence type="ECO:0000256" key="2">
    <source>
        <dbReference type="ARBA" id="ARBA00023002"/>
    </source>
</evidence>
<dbReference type="PANTHER" id="PTHR44196">
    <property type="entry name" value="DEHYDROGENASE/REDUCTASE SDR FAMILY MEMBER 7B"/>
    <property type="match status" value="1"/>
</dbReference>
<dbReference type="RefSeq" id="WP_185796872.1">
    <property type="nucleotide sequence ID" value="NZ_JACLQD010000002.1"/>
</dbReference>
<comment type="caution">
    <text evidence="3">The sequence shown here is derived from an EMBL/GenBank/DDBJ whole genome shotgun (WGS) entry which is preliminary data.</text>
</comment>
<keyword evidence="4" id="KW-1185">Reference proteome</keyword>
<accession>A0A842I547</accession>
<dbReference type="InterPro" id="IPR002347">
    <property type="entry name" value="SDR_fam"/>
</dbReference>
<dbReference type="Proteomes" id="UP000555411">
    <property type="component" value="Unassembled WGS sequence"/>
</dbReference>
<organism evidence="3 4">
    <name type="scientific">Paragemmobacter straminiformis</name>
    <dbReference type="NCBI Taxonomy" id="2045119"/>
    <lineage>
        <taxon>Bacteria</taxon>
        <taxon>Pseudomonadati</taxon>
        <taxon>Pseudomonadota</taxon>
        <taxon>Alphaproteobacteria</taxon>
        <taxon>Rhodobacterales</taxon>
        <taxon>Paracoccaceae</taxon>
        <taxon>Paragemmobacter</taxon>
    </lineage>
</organism>
<name>A0A842I547_9RHOB</name>
<dbReference type="PRINTS" id="PR00081">
    <property type="entry name" value="GDHRDH"/>
</dbReference>
<dbReference type="Pfam" id="PF00106">
    <property type="entry name" value="adh_short"/>
    <property type="match status" value="1"/>
</dbReference>
<dbReference type="CDD" id="cd05233">
    <property type="entry name" value="SDR_c"/>
    <property type="match status" value="1"/>
</dbReference>
<evidence type="ECO:0000256" key="1">
    <source>
        <dbReference type="ARBA" id="ARBA00006484"/>
    </source>
</evidence>
<dbReference type="Gene3D" id="3.40.50.720">
    <property type="entry name" value="NAD(P)-binding Rossmann-like Domain"/>
    <property type="match status" value="1"/>
</dbReference>
<keyword evidence="2" id="KW-0560">Oxidoreductase</keyword>
<gene>
    <name evidence="3" type="ORF">H7F16_07015</name>
</gene>
<dbReference type="PANTHER" id="PTHR44196:SF4">
    <property type="entry name" value="SHORT CHAIN DEHYDROGENASE"/>
    <property type="match status" value="1"/>
</dbReference>